<dbReference type="SUPFAM" id="SSF54637">
    <property type="entry name" value="Thioesterase/thiol ester dehydrase-isomerase"/>
    <property type="match status" value="2"/>
</dbReference>
<dbReference type="EMBL" id="JACFXV010000066">
    <property type="protein sequence ID" value="MBA5779144.1"/>
    <property type="molecule type" value="Genomic_DNA"/>
</dbReference>
<dbReference type="AlphaFoldDB" id="A0A839AJK1"/>
<protein>
    <submittedName>
        <fullName evidence="1">Thioesterase family protein</fullName>
    </submittedName>
</protein>
<name>A0A839AJK1_9HYPH</name>
<evidence type="ECO:0000313" key="1">
    <source>
        <dbReference type="EMBL" id="MBA5779144.1"/>
    </source>
</evidence>
<comment type="caution">
    <text evidence="1">The sequence shown here is derived from an EMBL/GenBank/DDBJ whole genome shotgun (WGS) entry which is preliminary data.</text>
</comment>
<keyword evidence="2" id="KW-1185">Reference proteome</keyword>
<dbReference type="Proteomes" id="UP000541109">
    <property type="component" value="Unassembled WGS sequence"/>
</dbReference>
<dbReference type="InterPro" id="IPR029069">
    <property type="entry name" value="HotDog_dom_sf"/>
</dbReference>
<accession>A0A839AJK1</accession>
<sequence>MPAVETLFSFVNRWECDENEHLNVQYYFSRFEEADRQFRLLTGLSDALAGPRRCRHVRYHRELCVGHVLLMTSYAAVDGPHMLTIVHELRTDDGALAATAIDGYSAAEGTVRELRRRFKPVELAMPEYAMPRGLPAAVSAMKSTLDGLIAGGAAIVNRSTVTPRNLGPEGRADDELAIGRFTEAAPHVWNMTPMTSSWLAERDLGRVAVEMKLAWLGPLKAGDPIIVVSAPIAASRSTFAFRHHLFETRASRLAAVCETVALTMDLKTRKAVPLPDDIRKAILERTLSS</sequence>
<dbReference type="RefSeq" id="WP_182167975.1">
    <property type="nucleotide sequence ID" value="NZ_JACFXV010000066.1"/>
</dbReference>
<reference evidence="1 2" key="1">
    <citation type="submission" date="2020-07" db="EMBL/GenBank/DDBJ databases">
        <title>Stappia sp., F7233, whole genome shotgun sequencing project.</title>
        <authorList>
            <person name="Jiang S."/>
            <person name="Liu Z.W."/>
            <person name="Du Z.J."/>
        </authorList>
    </citation>
    <scope>NUCLEOTIDE SEQUENCE [LARGE SCALE GENOMIC DNA]</scope>
    <source>
        <strain evidence="1 2">F7233</strain>
    </source>
</reference>
<proteinExistence type="predicted"/>
<organism evidence="1 2">
    <name type="scientific">Stappia albiluteola</name>
    <dbReference type="NCBI Taxonomy" id="2758565"/>
    <lineage>
        <taxon>Bacteria</taxon>
        <taxon>Pseudomonadati</taxon>
        <taxon>Pseudomonadota</taxon>
        <taxon>Alphaproteobacteria</taxon>
        <taxon>Hyphomicrobiales</taxon>
        <taxon>Stappiaceae</taxon>
        <taxon>Stappia</taxon>
    </lineage>
</organism>
<evidence type="ECO:0000313" key="2">
    <source>
        <dbReference type="Proteomes" id="UP000541109"/>
    </source>
</evidence>
<dbReference type="Gene3D" id="3.10.129.10">
    <property type="entry name" value="Hotdog Thioesterase"/>
    <property type="match status" value="2"/>
</dbReference>
<gene>
    <name evidence="1" type="ORF">H2509_18605</name>
</gene>
<dbReference type="Pfam" id="PF13279">
    <property type="entry name" value="4HBT_2"/>
    <property type="match status" value="1"/>
</dbReference>